<evidence type="ECO:0000313" key="2">
    <source>
        <dbReference type="Proteomes" id="UP000807469"/>
    </source>
</evidence>
<keyword evidence="2" id="KW-1185">Reference proteome</keyword>
<organism evidence="1 2">
    <name type="scientific">Pholiota conissans</name>
    <dbReference type="NCBI Taxonomy" id="109636"/>
    <lineage>
        <taxon>Eukaryota</taxon>
        <taxon>Fungi</taxon>
        <taxon>Dikarya</taxon>
        <taxon>Basidiomycota</taxon>
        <taxon>Agaricomycotina</taxon>
        <taxon>Agaricomycetes</taxon>
        <taxon>Agaricomycetidae</taxon>
        <taxon>Agaricales</taxon>
        <taxon>Agaricineae</taxon>
        <taxon>Strophariaceae</taxon>
        <taxon>Pholiota</taxon>
    </lineage>
</organism>
<dbReference type="AlphaFoldDB" id="A0A9P5YJ15"/>
<dbReference type="Proteomes" id="UP000807469">
    <property type="component" value="Unassembled WGS sequence"/>
</dbReference>
<sequence>MSGSGLNALLVTILHKIGTYGWQKTPDESVEDTASEHALEGNIIKLIVSPTLPKAAQEKLLVSARTVKITANWVERLNSYSLIGEYQGPARILKVTAYLCHNPNNLECERVTDTSGNMNRHQFTDGHGRETKSCPRCGAVFRNGRSDPIKRHQISGACDRKARRRAEAEAYRRIEVKRAIKSAKKGIVKAER</sequence>
<comment type="caution">
    <text evidence="1">The sequence shown here is derived from an EMBL/GenBank/DDBJ whole genome shotgun (WGS) entry which is preliminary data.</text>
</comment>
<gene>
    <name evidence="1" type="ORF">BDN70DRAFT_901871</name>
</gene>
<name>A0A9P5YJ15_9AGAR</name>
<reference evidence="1" key="1">
    <citation type="submission" date="2020-11" db="EMBL/GenBank/DDBJ databases">
        <authorList>
            <consortium name="DOE Joint Genome Institute"/>
            <person name="Ahrendt S."/>
            <person name="Riley R."/>
            <person name="Andreopoulos W."/>
            <person name="Labutti K."/>
            <person name="Pangilinan J."/>
            <person name="Ruiz-Duenas F.J."/>
            <person name="Barrasa J.M."/>
            <person name="Sanchez-Garcia M."/>
            <person name="Camarero S."/>
            <person name="Miyauchi S."/>
            <person name="Serrano A."/>
            <person name="Linde D."/>
            <person name="Babiker R."/>
            <person name="Drula E."/>
            <person name="Ayuso-Fernandez I."/>
            <person name="Pacheco R."/>
            <person name="Padilla G."/>
            <person name="Ferreira P."/>
            <person name="Barriuso J."/>
            <person name="Kellner H."/>
            <person name="Castanera R."/>
            <person name="Alfaro M."/>
            <person name="Ramirez L."/>
            <person name="Pisabarro A.G."/>
            <person name="Kuo A."/>
            <person name="Tritt A."/>
            <person name="Lipzen A."/>
            <person name="He G."/>
            <person name="Yan M."/>
            <person name="Ng V."/>
            <person name="Cullen D."/>
            <person name="Martin F."/>
            <person name="Rosso M.-N."/>
            <person name="Henrissat B."/>
            <person name="Hibbett D."/>
            <person name="Martinez A.T."/>
            <person name="Grigoriev I.V."/>
        </authorList>
    </citation>
    <scope>NUCLEOTIDE SEQUENCE</scope>
    <source>
        <strain evidence="1">CIRM-BRFM 674</strain>
    </source>
</reference>
<dbReference type="EMBL" id="MU155860">
    <property type="protein sequence ID" value="KAF9470748.1"/>
    <property type="molecule type" value="Genomic_DNA"/>
</dbReference>
<protein>
    <submittedName>
        <fullName evidence="1">Uncharacterized protein</fullName>
    </submittedName>
</protein>
<evidence type="ECO:0000313" key="1">
    <source>
        <dbReference type="EMBL" id="KAF9470748.1"/>
    </source>
</evidence>
<proteinExistence type="predicted"/>
<accession>A0A9P5YJ15</accession>